<evidence type="ECO:0000313" key="1">
    <source>
        <dbReference type="EMBL" id="UOQ91477.1"/>
    </source>
</evidence>
<dbReference type="Proteomes" id="UP000831880">
    <property type="component" value="Chromosome"/>
</dbReference>
<reference evidence="1 2" key="1">
    <citation type="submission" date="2022-04" db="EMBL/GenBank/DDBJ databases">
        <title>Halobacillus sp. isolated from saltern.</title>
        <authorList>
            <person name="Won M."/>
            <person name="Lee C.-M."/>
            <person name="Woen H.-Y."/>
            <person name="Kwon S.-W."/>
        </authorList>
    </citation>
    <scope>NUCLEOTIDE SEQUENCE [LARGE SCALE GENOMIC DNA]</scope>
    <source>
        <strain evidence="1 2">SSTM10-2</strain>
    </source>
</reference>
<dbReference type="RefSeq" id="WP_244751090.1">
    <property type="nucleotide sequence ID" value="NZ_CP095074.1"/>
</dbReference>
<dbReference type="EMBL" id="CP095074">
    <property type="protein sequence ID" value="UOQ91477.1"/>
    <property type="molecule type" value="Genomic_DNA"/>
</dbReference>
<proteinExistence type="predicted"/>
<organism evidence="1 2">
    <name type="scientific">Halobacillus shinanisalinarum</name>
    <dbReference type="NCBI Taxonomy" id="2932258"/>
    <lineage>
        <taxon>Bacteria</taxon>
        <taxon>Bacillati</taxon>
        <taxon>Bacillota</taxon>
        <taxon>Bacilli</taxon>
        <taxon>Bacillales</taxon>
        <taxon>Bacillaceae</taxon>
        <taxon>Halobacillus</taxon>
    </lineage>
</organism>
<gene>
    <name evidence="1" type="ORF">MUO14_12870</name>
</gene>
<accession>A0ABY4GXD7</accession>
<sequence length="56" mass="6722">MDSNDRRTKKWTSLMIPDHVKEVWKEDEREGKKILDEQKVEEIAFALQELVVMGYQ</sequence>
<evidence type="ECO:0000313" key="2">
    <source>
        <dbReference type="Proteomes" id="UP000831880"/>
    </source>
</evidence>
<keyword evidence="2" id="KW-1185">Reference proteome</keyword>
<name>A0ABY4GXD7_9BACI</name>
<protein>
    <submittedName>
        <fullName evidence="1">YolD-like family protein</fullName>
    </submittedName>
</protein>